<evidence type="ECO:0000313" key="2">
    <source>
        <dbReference type="EMBL" id="GAA4785218.1"/>
    </source>
</evidence>
<dbReference type="InterPro" id="IPR036165">
    <property type="entry name" value="YefM-like_sf"/>
</dbReference>
<dbReference type="EMBL" id="BAABIQ010000005">
    <property type="protein sequence ID" value="GAA4785218.1"/>
    <property type="molecule type" value="Genomic_DNA"/>
</dbReference>
<dbReference type="SUPFAM" id="SSF143120">
    <property type="entry name" value="YefM-like"/>
    <property type="match status" value="1"/>
</dbReference>
<evidence type="ECO:0000256" key="1">
    <source>
        <dbReference type="ARBA" id="ARBA00009981"/>
    </source>
</evidence>
<reference evidence="3" key="1">
    <citation type="journal article" date="2019" name="Int. J. Syst. Evol. Microbiol.">
        <title>The Global Catalogue of Microorganisms (GCM) 10K type strain sequencing project: providing services to taxonomists for standard genome sequencing and annotation.</title>
        <authorList>
            <consortium name="The Broad Institute Genomics Platform"/>
            <consortium name="The Broad Institute Genome Sequencing Center for Infectious Disease"/>
            <person name="Wu L."/>
            <person name="Ma J."/>
        </authorList>
    </citation>
    <scope>NUCLEOTIDE SEQUENCE [LARGE SCALE GENOMIC DNA]</scope>
    <source>
        <strain evidence="3">JCM 18200</strain>
    </source>
</reference>
<evidence type="ECO:0000313" key="3">
    <source>
        <dbReference type="Proteomes" id="UP001501411"/>
    </source>
</evidence>
<dbReference type="Gene3D" id="3.40.1620.10">
    <property type="entry name" value="YefM-like domain"/>
    <property type="match status" value="1"/>
</dbReference>
<name>A0ABP9ASA9_9SPHI</name>
<organism evidence="2 3">
    <name type="scientific">Olivibacter ginsenosidimutans</name>
    <dbReference type="NCBI Taxonomy" id="1176537"/>
    <lineage>
        <taxon>Bacteria</taxon>
        <taxon>Pseudomonadati</taxon>
        <taxon>Bacteroidota</taxon>
        <taxon>Sphingobacteriia</taxon>
        <taxon>Sphingobacteriales</taxon>
        <taxon>Sphingobacteriaceae</taxon>
        <taxon>Olivibacter</taxon>
    </lineage>
</organism>
<dbReference type="RefSeq" id="WP_345230749.1">
    <property type="nucleotide sequence ID" value="NZ_BAABIQ010000005.1"/>
</dbReference>
<dbReference type="Proteomes" id="UP001501411">
    <property type="component" value="Unassembled WGS sequence"/>
</dbReference>
<proteinExistence type="inferred from homology"/>
<protein>
    <recommendedName>
        <fullName evidence="4">Prevent-host-death protein</fullName>
    </recommendedName>
</protein>
<evidence type="ECO:0008006" key="4">
    <source>
        <dbReference type="Google" id="ProtNLM"/>
    </source>
</evidence>
<comment type="caution">
    <text evidence="2">The sequence shown here is derived from an EMBL/GenBank/DDBJ whole genome shotgun (WGS) entry which is preliminary data.</text>
</comment>
<sequence length="77" mass="8537">MKTLSVGEFKTHFSDVIDDVKKGAKIAVTYGKKKQIVGYFIPALTDQPAKRPLGLLAGKAEVIFKDDFEMSEEEFLG</sequence>
<gene>
    <name evidence="2" type="ORF">GCM10023231_11320</name>
</gene>
<accession>A0ABP9ASA9</accession>
<keyword evidence="3" id="KW-1185">Reference proteome</keyword>
<comment type="similarity">
    <text evidence="1">Belongs to the phD/YefM antitoxin family.</text>
</comment>